<dbReference type="GO" id="GO:0045333">
    <property type="term" value="P:cellular respiration"/>
    <property type="evidence" value="ECO:0007669"/>
    <property type="project" value="InterPro"/>
</dbReference>
<evidence type="ECO:0000259" key="4">
    <source>
        <dbReference type="Pfam" id="PF03364"/>
    </source>
</evidence>
<dbReference type="CDD" id="cd07813">
    <property type="entry name" value="COQ10p_like"/>
    <property type="match status" value="1"/>
</dbReference>
<comment type="subunit">
    <text evidence="2">Interacts with coenzyme Q.</text>
</comment>
<comment type="function">
    <text evidence="3">Required for the function of coenzyme Q in the respiratory chain. May serve as a chaperone or may be involved in the transport of Q6 from its site of synthesis to the catalytic sites of the respiratory complexes.</text>
</comment>
<dbReference type="GO" id="GO:0048039">
    <property type="term" value="F:ubiquinone binding"/>
    <property type="evidence" value="ECO:0007669"/>
    <property type="project" value="InterPro"/>
</dbReference>
<dbReference type="AlphaFoldDB" id="A0AA88YN17"/>
<dbReference type="Proteomes" id="UP001186944">
    <property type="component" value="Unassembled WGS sequence"/>
</dbReference>
<dbReference type="InterPro" id="IPR023393">
    <property type="entry name" value="START-like_dom_sf"/>
</dbReference>
<dbReference type="EMBL" id="VSWD01000001">
    <property type="protein sequence ID" value="KAK3108677.1"/>
    <property type="molecule type" value="Genomic_DNA"/>
</dbReference>
<sequence>MKTKVDKKEVENIIKATCRCILYHVPQSHVVVPHQTLQTSQPCSGLFNIPKPINPLAKGKRQEYSERRILGYSMDQMYEIVSDVELYKEFVPWCKDSMVFNRRPNHLKCKLEVGFPPLLERYTSLVTLARPNLVKSECTEGKLFNHMLTIWRFSPGLPGQPNTCTLDFSISFEFRYAIHSQMSTMFFDQVVKTMVSAFLKRAKKVYGPESMKSRQINVRMVTT</sequence>
<evidence type="ECO:0000313" key="5">
    <source>
        <dbReference type="EMBL" id="KAK3108677.1"/>
    </source>
</evidence>
<evidence type="ECO:0000256" key="3">
    <source>
        <dbReference type="ARBA" id="ARBA00024947"/>
    </source>
</evidence>
<dbReference type="InterPro" id="IPR044996">
    <property type="entry name" value="COQ10-like"/>
</dbReference>
<comment type="similarity">
    <text evidence="1">Belongs to the COQ10 family.</text>
</comment>
<keyword evidence="6" id="KW-1185">Reference proteome</keyword>
<evidence type="ECO:0000313" key="6">
    <source>
        <dbReference type="Proteomes" id="UP001186944"/>
    </source>
</evidence>
<name>A0AA88YN17_PINIB</name>
<feature type="domain" description="Coenzyme Q-binding protein COQ10 START" evidence="4">
    <location>
        <begin position="71"/>
        <end position="198"/>
    </location>
</feature>
<evidence type="ECO:0000256" key="1">
    <source>
        <dbReference type="ARBA" id="ARBA00006885"/>
    </source>
</evidence>
<evidence type="ECO:0000256" key="2">
    <source>
        <dbReference type="ARBA" id="ARBA00011814"/>
    </source>
</evidence>
<dbReference type="Pfam" id="PF03364">
    <property type="entry name" value="Polyketide_cyc"/>
    <property type="match status" value="1"/>
</dbReference>
<dbReference type="InterPro" id="IPR005031">
    <property type="entry name" value="COQ10_START"/>
</dbReference>
<dbReference type="GO" id="GO:0005739">
    <property type="term" value="C:mitochondrion"/>
    <property type="evidence" value="ECO:0007669"/>
    <property type="project" value="TreeGrafter"/>
</dbReference>
<gene>
    <name evidence="5" type="ORF">FSP39_013174</name>
</gene>
<dbReference type="PANTHER" id="PTHR12901">
    <property type="entry name" value="SPERM PROTEIN HOMOLOG"/>
    <property type="match status" value="1"/>
</dbReference>
<proteinExistence type="inferred from homology"/>
<organism evidence="5 6">
    <name type="scientific">Pinctada imbricata</name>
    <name type="common">Atlantic pearl-oyster</name>
    <name type="synonym">Pinctada martensii</name>
    <dbReference type="NCBI Taxonomy" id="66713"/>
    <lineage>
        <taxon>Eukaryota</taxon>
        <taxon>Metazoa</taxon>
        <taxon>Spiralia</taxon>
        <taxon>Lophotrochozoa</taxon>
        <taxon>Mollusca</taxon>
        <taxon>Bivalvia</taxon>
        <taxon>Autobranchia</taxon>
        <taxon>Pteriomorphia</taxon>
        <taxon>Pterioida</taxon>
        <taxon>Pterioidea</taxon>
        <taxon>Pteriidae</taxon>
        <taxon>Pinctada</taxon>
    </lineage>
</organism>
<dbReference type="PANTHER" id="PTHR12901:SF10">
    <property type="entry name" value="COENZYME Q-BINDING PROTEIN COQ10, MITOCHONDRIAL"/>
    <property type="match status" value="1"/>
</dbReference>
<reference evidence="5" key="1">
    <citation type="submission" date="2019-08" db="EMBL/GenBank/DDBJ databases">
        <title>The improved chromosome-level genome for the pearl oyster Pinctada fucata martensii using PacBio sequencing and Hi-C.</title>
        <authorList>
            <person name="Zheng Z."/>
        </authorList>
    </citation>
    <scope>NUCLEOTIDE SEQUENCE</scope>
    <source>
        <strain evidence="5">ZZ-2019</strain>
        <tissue evidence="5">Adductor muscle</tissue>
    </source>
</reference>
<protein>
    <recommendedName>
        <fullName evidence="4">Coenzyme Q-binding protein COQ10 START domain-containing protein</fullName>
    </recommendedName>
</protein>
<dbReference type="SUPFAM" id="SSF55961">
    <property type="entry name" value="Bet v1-like"/>
    <property type="match status" value="1"/>
</dbReference>
<comment type="caution">
    <text evidence="5">The sequence shown here is derived from an EMBL/GenBank/DDBJ whole genome shotgun (WGS) entry which is preliminary data.</text>
</comment>
<dbReference type="Gene3D" id="3.30.530.20">
    <property type="match status" value="1"/>
</dbReference>
<accession>A0AA88YN17</accession>